<feature type="domain" description="Solute-binding protein family 3/N-terminal" evidence="1">
    <location>
        <begin position="43"/>
        <end position="262"/>
    </location>
</feature>
<gene>
    <name evidence="2" type="ORF">KHC33_02985</name>
</gene>
<dbReference type="EMBL" id="CP075546">
    <property type="protein sequence ID" value="QVV89500.1"/>
    <property type="molecule type" value="Genomic_DNA"/>
</dbReference>
<evidence type="ECO:0000313" key="3">
    <source>
        <dbReference type="Proteomes" id="UP000680656"/>
    </source>
</evidence>
<dbReference type="Gene3D" id="3.40.190.10">
    <property type="entry name" value="Periplasmic binding protein-like II"/>
    <property type="match status" value="4"/>
</dbReference>
<dbReference type="SUPFAM" id="SSF53850">
    <property type="entry name" value="Periplasmic binding protein-like II"/>
    <property type="match status" value="2"/>
</dbReference>
<dbReference type="SMART" id="SM00062">
    <property type="entry name" value="PBPb"/>
    <property type="match status" value="1"/>
</dbReference>
<dbReference type="Proteomes" id="UP000680656">
    <property type="component" value="Chromosome"/>
</dbReference>
<evidence type="ECO:0000313" key="2">
    <source>
        <dbReference type="EMBL" id="QVV89500.1"/>
    </source>
</evidence>
<reference evidence="2 3" key="1">
    <citation type="submission" date="2021-05" db="EMBL/GenBank/DDBJ databases">
        <title>A novel Methanospirillum isolate from a pyrite-forming mixed culture.</title>
        <authorList>
            <person name="Bunk B."/>
            <person name="Sproer C."/>
            <person name="Spring S."/>
            <person name="Pester M."/>
        </authorList>
    </citation>
    <scope>NUCLEOTIDE SEQUENCE [LARGE SCALE GENOMIC DNA]</scope>
    <source>
        <strain evidence="2 3">J.3.6.1-F.2.7.3</strain>
    </source>
</reference>
<name>A0A8E7AZ86_9EURY</name>
<dbReference type="GeneID" id="65096115"/>
<accession>A0A8E7AZ86</accession>
<organism evidence="2 3">
    <name type="scientific">Methanospirillum purgamenti</name>
    <dbReference type="NCBI Taxonomy" id="2834276"/>
    <lineage>
        <taxon>Archaea</taxon>
        <taxon>Methanobacteriati</taxon>
        <taxon>Methanobacteriota</taxon>
        <taxon>Stenosarchaea group</taxon>
        <taxon>Methanomicrobia</taxon>
        <taxon>Methanomicrobiales</taxon>
        <taxon>Methanospirillaceae</taxon>
        <taxon>Methanospirillum</taxon>
    </lineage>
</organism>
<sequence length="497" mass="55969">MVFAYGPKSRIFLSLCAGILLISLTGFADMQSEPLTSNDSPDNLVFYTEPLPPYNYEENGMIKGLSIDLLTAITQKSGYVVPADHIQIVLWETALENALTQNNSVVFSTGRIPEREELFQWVGPISIERDVLFAHPKANLSIEKPADLKEFRIGVTPGHAGTEMLLNAGVNKEQIVTEANISELIRMLESGEIDLWCYPELTGRYYAEQVTGNYYAFNVVYPLEEMGIYYAFHRDVSIATVHAFLQALDELKTETDETGVSEYERILGRYNPATGLSHLTYLTEEWAPYNYEKDGVPTGISIDILEKVFESLHVNKTREDVHFVPLSEGFRKMQTENGTVLFSIVRSPEREALYQWAGPFTKGRFVLYAPSSKNITLSSTEDLNNYTIGTVQGTIENTLLTNIGVLSDHITSGLHPHDLIRMLEEGTVDIWATGDSTGRYEMVKTGINPDKYEIVYTLQEDDFYFIFTRDVPESLIQSFNQTLMMVVNEKEKAGVST</sequence>
<dbReference type="RefSeq" id="WP_214420294.1">
    <property type="nucleotide sequence ID" value="NZ_CP075546.1"/>
</dbReference>
<dbReference type="KEGG" id="mrtj:KHC33_02985"/>
<dbReference type="PANTHER" id="PTHR38834:SF3">
    <property type="entry name" value="SOLUTE-BINDING PROTEIN FAMILY 3_N-TERMINAL DOMAIN-CONTAINING PROTEIN"/>
    <property type="match status" value="1"/>
</dbReference>
<evidence type="ECO:0000259" key="1">
    <source>
        <dbReference type="SMART" id="SM00062"/>
    </source>
</evidence>
<proteinExistence type="predicted"/>
<dbReference type="Pfam" id="PF00497">
    <property type="entry name" value="SBP_bac_3"/>
    <property type="match status" value="2"/>
</dbReference>
<protein>
    <submittedName>
        <fullName evidence="2">ABC transporter substrate-binding protein</fullName>
    </submittedName>
</protein>
<dbReference type="PANTHER" id="PTHR38834">
    <property type="entry name" value="PERIPLASMIC SUBSTRATE BINDING PROTEIN FAMILY 3"/>
    <property type="match status" value="1"/>
</dbReference>
<dbReference type="InterPro" id="IPR001638">
    <property type="entry name" value="Solute-binding_3/MltF_N"/>
</dbReference>
<dbReference type="AlphaFoldDB" id="A0A8E7AZ86"/>
<keyword evidence="3" id="KW-1185">Reference proteome</keyword>